<evidence type="ECO:0000313" key="2">
    <source>
        <dbReference type="Proteomes" id="UP000275408"/>
    </source>
</evidence>
<name>A0A3M6U1B3_POCDA</name>
<protein>
    <submittedName>
        <fullName evidence="1">Uncharacterized protein</fullName>
    </submittedName>
</protein>
<sequence>MTKLIDSGICSFLSDYRQSGKISFQPAQESLIFVIMINDLKLTFKRSSYWEYVFRRYEDFGDYSSARVVNTSRSNNFKWDLHVTEIVTKASNRLHVLLVLKRGGTLSPDLLREHLTLIRSVLESCCPILHSSLTVHLSDKIERIQRRALSIFHPKKGYGEALHHANCASLHADVMRCA</sequence>
<comment type="caution">
    <text evidence="1">The sequence shown here is derived from an EMBL/GenBank/DDBJ whole genome shotgun (WGS) entry which is preliminary data.</text>
</comment>
<dbReference type="AlphaFoldDB" id="A0A3M6U1B3"/>
<evidence type="ECO:0000313" key="1">
    <source>
        <dbReference type="EMBL" id="RMX47397.1"/>
    </source>
</evidence>
<dbReference type="EMBL" id="RCHS01002422">
    <property type="protein sequence ID" value="RMX47397.1"/>
    <property type="molecule type" value="Genomic_DNA"/>
</dbReference>
<proteinExistence type="predicted"/>
<organism evidence="1 2">
    <name type="scientific">Pocillopora damicornis</name>
    <name type="common">Cauliflower coral</name>
    <name type="synonym">Millepora damicornis</name>
    <dbReference type="NCBI Taxonomy" id="46731"/>
    <lineage>
        <taxon>Eukaryota</taxon>
        <taxon>Metazoa</taxon>
        <taxon>Cnidaria</taxon>
        <taxon>Anthozoa</taxon>
        <taxon>Hexacorallia</taxon>
        <taxon>Scleractinia</taxon>
        <taxon>Astrocoeniina</taxon>
        <taxon>Pocilloporidae</taxon>
        <taxon>Pocillopora</taxon>
    </lineage>
</organism>
<reference evidence="1 2" key="1">
    <citation type="journal article" date="2018" name="Sci. Rep.">
        <title>Comparative analysis of the Pocillopora damicornis genome highlights role of immune system in coral evolution.</title>
        <authorList>
            <person name="Cunning R."/>
            <person name="Bay R.A."/>
            <person name="Gillette P."/>
            <person name="Baker A.C."/>
            <person name="Traylor-Knowles N."/>
        </authorList>
    </citation>
    <scope>NUCLEOTIDE SEQUENCE [LARGE SCALE GENOMIC DNA]</scope>
    <source>
        <strain evidence="1">RSMAS</strain>
        <tissue evidence="1">Whole animal</tissue>
    </source>
</reference>
<keyword evidence="2" id="KW-1185">Reference proteome</keyword>
<dbReference type="Proteomes" id="UP000275408">
    <property type="component" value="Unassembled WGS sequence"/>
</dbReference>
<accession>A0A3M6U1B3</accession>
<gene>
    <name evidence="1" type="ORF">pdam_00023319</name>
</gene>